<dbReference type="RefSeq" id="XP_024699834.1">
    <property type="nucleotide sequence ID" value="XM_024850164.1"/>
</dbReference>
<evidence type="ECO:0000256" key="1">
    <source>
        <dbReference type="SAM" id="MobiDB-lite"/>
    </source>
</evidence>
<reference evidence="2 3" key="1">
    <citation type="submission" date="2016-12" db="EMBL/GenBank/DDBJ databases">
        <title>The genomes of Aspergillus section Nigri reveals drivers in fungal speciation.</title>
        <authorList>
            <consortium name="DOE Joint Genome Institute"/>
            <person name="Vesth T.C."/>
            <person name="Nybo J."/>
            <person name="Theobald S."/>
            <person name="Brandl J."/>
            <person name="Frisvad J.C."/>
            <person name="Nielsen K.F."/>
            <person name="Lyhne E.K."/>
            <person name="Kogle M.E."/>
            <person name="Kuo A."/>
            <person name="Riley R."/>
            <person name="Clum A."/>
            <person name="Nolan M."/>
            <person name="Lipzen A."/>
            <person name="Salamov A."/>
            <person name="Henrissat B."/>
            <person name="Wiebenga A."/>
            <person name="De Vries R.P."/>
            <person name="Grigoriev I.V."/>
            <person name="Mortensen U.H."/>
            <person name="Andersen M.R."/>
            <person name="Baker S.E."/>
        </authorList>
    </citation>
    <scope>NUCLEOTIDE SEQUENCE [LARGE SCALE GENOMIC DNA]</scope>
    <source>
        <strain evidence="2 3">IBT 23096</strain>
    </source>
</reference>
<proteinExistence type="predicted"/>
<dbReference type="EMBL" id="MSFO01000009">
    <property type="protein sequence ID" value="PLB44532.1"/>
    <property type="molecule type" value="Genomic_DNA"/>
</dbReference>
<evidence type="ECO:0000313" key="3">
    <source>
        <dbReference type="Proteomes" id="UP000234275"/>
    </source>
</evidence>
<dbReference type="GeneID" id="36557863"/>
<feature type="compositionally biased region" description="Basic residues" evidence="1">
    <location>
        <begin position="48"/>
        <end position="61"/>
    </location>
</feature>
<keyword evidence="3" id="KW-1185">Reference proteome</keyword>
<feature type="compositionally biased region" description="Polar residues" evidence="1">
    <location>
        <begin position="83"/>
        <end position="92"/>
    </location>
</feature>
<feature type="region of interest" description="Disordered" evidence="1">
    <location>
        <begin position="28"/>
        <end position="92"/>
    </location>
</feature>
<protein>
    <submittedName>
        <fullName evidence="2">Uncharacterized protein</fullName>
    </submittedName>
</protein>
<dbReference type="Proteomes" id="UP000234275">
    <property type="component" value="Unassembled WGS sequence"/>
</dbReference>
<evidence type="ECO:0000313" key="2">
    <source>
        <dbReference type="EMBL" id="PLB44532.1"/>
    </source>
</evidence>
<sequence>MIISASGWAGLQTTTTTYLPTYLLQPEPSDTQMHANLGRSTDVDTTRRSRFQQRHRQTHARHNTEAHVHAHAHALADRRTHAPPTNSTRPTP</sequence>
<accession>A0A2I2FV81</accession>
<comment type="caution">
    <text evidence="2">The sequence shown here is derived from an EMBL/GenBank/DDBJ whole genome shotgun (WGS) entry which is preliminary data.</text>
</comment>
<gene>
    <name evidence="2" type="ORF">P170DRAFT_440797</name>
</gene>
<dbReference type="VEuPathDB" id="FungiDB:P170DRAFT_440797"/>
<feature type="compositionally biased region" description="Basic and acidic residues" evidence="1">
    <location>
        <begin position="62"/>
        <end position="80"/>
    </location>
</feature>
<dbReference type="AlphaFoldDB" id="A0A2I2FV81"/>
<organism evidence="2 3">
    <name type="scientific">Aspergillus steynii IBT 23096</name>
    <dbReference type="NCBI Taxonomy" id="1392250"/>
    <lineage>
        <taxon>Eukaryota</taxon>
        <taxon>Fungi</taxon>
        <taxon>Dikarya</taxon>
        <taxon>Ascomycota</taxon>
        <taxon>Pezizomycotina</taxon>
        <taxon>Eurotiomycetes</taxon>
        <taxon>Eurotiomycetidae</taxon>
        <taxon>Eurotiales</taxon>
        <taxon>Aspergillaceae</taxon>
        <taxon>Aspergillus</taxon>
        <taxon>Aspergillus subgen. Circumdati</taxon>
    </lineage>
</organism>
<name>A0A2I2FV81_9EURO</name>